<evidence type="ECO:0000313" key="16">
    <source>
        <dbReference type="Proteomes" id="UP000790347"/>
    </source>
</evidence>
<keyword evidence="11" id="KW-0812">Transmembrane</keyword>
<comment type="cofactor">
    <cofactor evidence="2">
        <name>thiamine diphosphate</name>
        <dbReference type="ChEBI" id="CHEBI:58937"/>
    </cofactor>
</comment>
<evidence type="ECO:0000256" key="10">
    <source>
        <dbReference type="RuleBase" id="RU362132"/>
    </source>
</evidence>
<dbReference type="GO" id="GO:0000287">
    <property type="term" value="F:magnesium ion binding"/>
    <property type="evidence" value="ECO:0007669"/>
    <property type="project" value="InterPro"/>
</dbReference>
<dbReference type="InterPro" id="IPR012001">
    <property type="entry name" value="Thiamin_PyroP_enz_TPP-bd_dom"/>
</dbReference>
<dbReference type="FunFam" id="3.40.50.970:FF:000007">
    <property type="entry name" value="Acetolactate synthase"/>
    <property type="match status" value="1"/>
</dbReference>
<dbReference type="InterPro" id="IPR012000">
    <property type="entry name" value="Thiamin_PyroP_enz_cen_dom"/>
</dbReference>
<reference evidence="15" key="2">
    <citation type="journal article" date="2022" name="Res Sq">
        <title>Comparative Genomics Reveals Insights into the Divergent Evolution of Astigmatic Mites and Household Pest Adaptations.</title>
        <authorList>
            <person name="Xiong Q."/>
            <person name="Wan A.T.-Y."/>
            <person name="Liu X.-Y."/>
            <person name="Fung C.S.-H."/>
            <person name="Xiao X."/>
            <person name="Malainual N."/>
            <person name="Hou J."/>
            <person name="Wang L."/>
            <person name="Wang M."/>
            <person name="Yang K."/>
            <person name="Cui Y."/>
            <person name="Leung E."/>
            <person name="Nong W."/>
            <person name="Shin S.-K."/>
            <person name="Au S."/>
            <person name="Jeong K.Y."/>
            <person name="Chew F.T."/>
            <person name="Hui J."/>
            <person name="Leung T.F."/>
            <person name="Tungtrongchitr A."/>
            <person name="Zhong N."/>
            <person name="Liu Z."/>
            <person name="Tsui S."/>
        </authorList>
    </citation>
    <scope>NUCLEOTIDE SEQUENCE</scope>
    <source>
        <strain evidence="15">Derf</strain>
        <tissue evidence="15">Whole organism</tissue>
    </source>
</reference>
<dbReference type="AlphaFoldDB" id="A0A922I4F8"/>
<name>A0A922I4F8_DERFA</name>
<evidence type="ECO:0000259" key="14">
    <source>
        <dbReference type="Pfam" id="PF02776"/>
    </source>
</evidence>
<gene>
    <name evidence="15" type="ORF">DERF_004184</name>
</gene>
<evidence type="ECO:0000256" key="4">
    <source>
        <dbReference type="ARBA" id="ARBA00018936"/>
    </source>
</evidence>
<dbReference type="PANTHER" id="PTHR18968">
    <property type="entry name" value="THIAMINE PYROPHOSPHATE ENZYMES"/>
    <property type="match status" value="1"/>
</dbReference>
<proteinExistence type="inferred from homology"/>
<sequence length="694" mass="76505">MFYLHFKTVGDILRYLLISSQRCAGFVFLGPNHSLKYFMLMFLITIVAIFIISSLATYLLLKLSFEGRRLFCQQFHDLYKLLTDRNKMIRWFNSNVNIFYHYFCKKIDPNSTRHGGELVASVLHSHGVQRVFTLSGGHISPILTASEKRGIQVIDVRHEVNAVFAADATARLSGVPGVAVVTAGPGVTNTVTAIKNAQMAESPVILLGGAAASLLKGRGALQDIDQLSLFKPITKKAYSITKVRDIVPCMREAFQIAQSGTPGPVFVELPIDVLYPYSVVSKEFVAASSSRSMAGKIVNWYLNNYMKNLYAGAFDREHNVEPLPLDIPYASESDVSKAVEMITKAKKPLMILGSQSVLPPIGAEKLRKAIEDIGIPVYLGGMARGLLGRKSTINMRQARRDALKECDLLILGGSVADFRLSYGRAFSRKSKIISINRDKEQLYKNTKIFWNLDLPIQADAAKFLVDVANKLKGSFQVDTTWLETLQERDRQKEAKALQMASDVPDNHLNPLDILHKLENTLGDKTILVADGGDFVGTASYILRPRGPLCWLDPGAFGTLGCGGGFALGAKLCRPDHDVVIIYGDGSLGYTLIEFDSFMRHKTPVMALVGNDACWTQIAREQVPMLGSDVACNLAYSSYEKCVEGFGATGILLDTDERTKVAEILEEAKKLSRTQPVLINAKISKSKFREGSISV</sequence>
<dbReference type="CDD" id="cd07035">
    <property type="entry name" value="TPP_PYR_POX_like"/>
    <property type="match status" value="1"/>
</dbReference>
<dbReference type="InterPro" id="IPR029035">
    <property type="entry name" value="DHS-like_NAD/FAD-binding_dom"/>
</dbReference>
<evidence type="ECO:0000259" key="13">
    <source>
        <dbReference type="Pfam" id="PF02775"/>
    </source>
</evidence>
<dbReference type="Pfam" id="PF00205">
    <property type="entry name" value="TPP_enzyme_M"/>
    <property type="match status" value="1"/>
</dbReference>
<evidence type="ECO:0000256" key="3">
    <source>
        <dbReference type="ARBA" id="ARBA00007812"/>
    </source>
</evidence>
<dbReference type="InterPro" id="IPR011766">
    <property type="entry name" value="TPP_enzyme_TPP-bd"/>
</dbReference>
<feature type="domain" description="Thiamine pyrophosphate enzyme central" evidence="12">
    <location>
        <begin position="335"/>
        <end position="464"/>
    </location>
</feature>
<comment type="cofactor">
    <cofactor evidence="1">
        <name>Mg(2+)</name>
        <dbReference type="ChEBI" id="CHEBI:18420"/>
    </cofactor>
</comment>
<feature type="transmembrane region" description="Helical" evidence="11">
    <location>
        <begin position="37"/>
        <end position="61"/>
    </location>
</feature>
<keyword evidence="11" id="KW-0472">Membrane</keyword>
<dbReference type="EMBL" id="ASGP02000002">
    <property type="protein sequence ID" value="KAH9520476.1"/>
    <property type="molecule type" value="Genomic_DNA"/>
</dbReference>
<dbReference type="InterPro" id="IPR045229">
    <property type="entry name" value="TPP_enz"/>
</dbReference>
<organism evidence="15 16">
    <name type="scientific">Dermatophagoides farinae</name>
    <name type="common">American house dust mite</name>
    <dbReference type="NCBI Taxonomy" id="6954"/>
    <lineage>
        <taxon>Eukaryota</taxon>
        <taxon>Metazoa</taxon>
        <taxon>Ecdysozoa</taxon>
        <taxon>Arthropoda</taxon>
        <taxon>Chelicerata</taxon>
        <taxon>Arachnida</taxon>
        <taxon>Acari</taxon>
        <taxon>Acariformes</taxon>
        <taxon>Sarcoptiformes</taxon>
        <taxon>Astigmata</taxon>
        <taxon>Psoroptidia</taxon>
        <taxon>Analgoidea</taxon>
        <taxon>Pyroglyphidae</taxon>
        <taxon>Dermatophagoidinae</taxon>
        <taxon>Dermatophagoides</taxon>
    </lineage>
</organism>
<dbReference type="PROSITE" id="PS00187">
    <property type="entry name" value="TPP_ENZYMES"/>
    <property type="match status" value="1"/>
</dbReference>
<evidence type="ECO:0000256" key="1">
    <source>
        <dbReference type="ARBA" id="ARBA00001946"/>
    </source>
</evidence>
<evidence type="ECO:0000256" key="11">
    <source>
        <dbReference type="SAM" id="Phobius"/>
    </source>
</evidence>
<dbReference type="InterPro" id="IPR029061">
    <property type="entry name" value="THDP-binding"/>
</dbReference>
<keyword evidence="16" id="KW-1185">Reference proteome</keyword>
<reference evidence="15" key="1">
    <citation type="submission" date="2013-05" db="EMBL/GenBank/DDBJ databases">
        <authorList>
            <person name="Yim A.K.Y."/>
            <person name="Chan T.F."/>
            <person name="Ji K.M."/>
            <person name="Liu X.Y."/>
            <person name="Zhou J.W."/>
            <person name="Li R.Q."/>
            <person name="Yang K.Y."/>
            <person name="Li J."/>
            <person name="Li M."/>
            <person name="Law P.T.W."/>
            <person name="Wu Y.L."/>
            <person name="Cai Z.L."/>
            <person name="Qin H."/>
            <person name="Bao Y."/>
            <person name="Leung R.K.K."/>
            <person name="Ng P.K.S."/>
            <person name="Zou J."/>
            <person name="Zhong X.J."/>
            <person name="Ran P.X."/>
            <person name="Zhong N.S."/>
            <person name="Liu Z.G."/>
            <person name="Tsui S.K.W."/>
        </authorList>
    </citation>
    <scope>NUCLEOTIDE SEQUENCE</scope>
    <source>
        <strain evidence="15">Derf</strain>
        <tissue evidence="15">Whole organism</tissue>
    </source>
</reference>
<dbReference type="CDD" id="cd02004">
    <property type="entry name" value="TPP_BZL_OCoD_HPCL"/>
    <property type="match status" value="1"/>
</dbReference>
<keyword evidence="5" id="KW-0479">Metal-binding</keyword>
<comment type="similarity">
    <text evidence="3 10">Belongs to the TPP enzyme family.</text>
</comment>
<evidence type="ECO:0000259" key="12">
    <source>
        <dbReference type="Pfam" id="PF00205"/>
    </source>
</evidence>
<dbReference type="InterPro" id="IPR000399">
    <property type="entry name" value="TPP-bd_CS"/>
</dbReference>
<keyword evidence="11" id="KW-1133">Transmembrane helix</keyword>
<dbReference type="Gene3D" id="3.40.50.970">
    <property type="match status" value="2"/>
</dbReference>
<evidence type="ECO:0000313" key="15">
    <source>
        <dbReference type="EMBL" id="KAH9520476.1"/>
    </source>
</evidence>
<dbReference type="GO" id="GO:0005948">
    <property type="term" value="C:acetolactate synthase complex"/>
    <property type="evidence" value="ECO:0007669"/>
    <property type="project" value="TreeGrafter"/>
</dbReference>
<dbReference type="Pfam" id="PF02775">
    <property type="entry name" value="TPP_enzyme_C"/>
    <property type="match status" value="1"/>
</dbReference>
<evidence type="ECO:0000256" key="7">
    <source>
        <dbReference type="ARBA" id="ARBA00030510"/>
    </source>
</evidence>
<feature type="domain" description="Thiamine pyrophosphate enzyme TPP-binding" evidence="13">
    <location>
        <begin position="530"/>
        <end position="679"/>
    </location>
</feature>
<dbReference type="GO" id="GO:0003984">
    <property type="term" value="F:acetolactate synthase activity"/>
    <property type="evidence" value="ECO:0007669"/>
    <property type="project" value="TreeGrafter"/>
</dbReference>
<comment type="catalytic activity">
    <reaction evidence="9">
        <text>(2R)-hydroxyhexadecanoyl-CoA = pentadecanal + formyl-CoA</text>
        <dbReference type="Rhea" id="RHEA:55212"/>
        <dbReference type="ChEBI" id="CHEBI:17302"/>
        <dbReference type="ChEBI" id="CHEBI:57376"/>
        <dbReference type="ChEBI" id="CHEBI:138654"/>
    </reaction>
    <physiologicalReaction direction="left-to-right" evidence="9">
        <dbReference type="Rhea" id="RHEA:55213"/>
    </physiologicalReaction>
</comment>
<dbReference type="Pfam" id="PF02776">
    <property type="entry name" value="TPP_enzyme_N"/>
    <property type="match status" value="1"/>
</dbReference>
<keyword evidence="6 10" id="KW-0786">Thiamine pyrophosphate</keyword>
<dbReference type="GO" id="GO:0050660">
    <property type="term" value="F:flavin adenine dinucleotide binding"/>
    <property type="evidence" value="ECO:0007669"/>
    <property type="project" value="TreeGrafter"/>
</dbReference>
<evidence type="ECO:0000256" key="6">
    <source>
        <dbReference type="ARBA" id="ARBA00023052"/>
    </source>
</evidence>
<feature type="domain" description="Thiamine pyrophosphate enzyme N-terminal TPP-binding" evidence="14">
    <location>
        <begin position="114"/>
        <end position="229"/>
    </location>
</feature>
<dbReference type="GO" id="GO:0009099">
    <property type="term" value="P:L-valine biosynthetic process"/>
    <property type="evidence" value="ECO:0007669"/>
    <property type="project" value="TreeGrafter"/>
</dbReference>
<dbReference type="GO" id="GO:0009097">
    <property type="term" value="P:isoleucine biosynthetic process"/>
    <property type="evidence" value="ECO:0007669"/>
    <property type="project" value="TreeGrafter"/>
</dbReference>
<evidence type="ECO:0000256" key="5">
    <source>
        <dbReference type="ARBA" id="ARBA00022723"/>
    </source>
</evidence>
<evidence type="ECO:0000256" key="8">
    <source>
        <dbReference type="ARBA" id="ARBA00048738"/>
    </source>
</evidence>
<dbReference type="SUPFAM" id="SSF52467">
    <property type="entry name" value="DHS-like NAD/FAD-binding domain"/>
    <property type="match status" value="1"/>
</dbReference>
<dbReference type="PANTHER" id="PTHR18968:SF166">
    <property type="entry name" value="2-HYDROXYACYL-COA LYASE 2"/>
    <property type="match status" value="1"/>
</dbReference>
<dbReference type="GO" id="GO:0030976">
    <property type="term" value="F:thiamine pyrophosphate binding"/>
    <property type="evidence" value="ECO:0007669"/>
    <property type="project" value="InterPro"/>
</dbReference>
<accession>A0A922I4F8</accession>
<protein>
    <recommendedName>
        <fullName evidence="4">2-hydroxyacyl-CoA lyase 2</fullName>
    </recommendedName>
    <alternativeName>
        <fullName evidence="7">IlvB-like protein</fullName>
    </alternativeName>
</protein>
<comment type="caution">
    <text evidence="15">The sequence shown here is derived from an EMBL/GenBank/DDBJ whole genome shotgun (WGS) entry which is preliminary data.</text>
</comment>
<comment type="catalytic activity">
    <reaction evidence="8">
        <text>2-hydroxyoctadecanoyl-CoA = heptadecanal + formyl-CoA</text>
        <dbReference type="Rhea" id="RHEA:55196"/>
        <dbReference type="ChEBI" id="CHEBI:57376"/>
        <dbReference type="ChEBI" id="CHEBI:74116"/>
        <dbReference type="ChEBI" id="CHEBI:138631"/>
    </reaction>
    <physiologicalReaction direction="left-to-right" evidence="8">
        <dbReference type="Rhea" id="RHEA:55197"/>
    </physiologicalReaction>
</comment>
<dbReference type="Gene3D" id="3.40.50.1220">
    <property type="entry name" value="TPP-binding domain"/>
    <property type="match status" value="1"/>
</dbReference>
<dbReference type="SUPFAM" id="SSF52518">
    <property type="entry name" value="Thiamin diphosphate-binding fold (THDP-binding)"/>
    <property type="match status" value="2"/>
</dbReference>
<evidence type="ECO:0000256" key="2">
    <source>
        <dbReference type="ARBA" id="ARBA00001964"/>
    </source>
</evidence>
<evidence type="ECO:0000256" key="9">
    <source>
        <dbReference type="ARBA" id="ARBA00048767"/>
    </source>
</evidence>
<dbReference type="Proteomes" id="UP000790347">
    <property type="component" value="Unassembled WGS sequence"/>
</dbReference>